<evidence type="ECO:0000313" key="2">
    <source>
        <dbReference type="EMBL" id="STT01037.1"/>
    </source>
</evidence>
<dbReference type="EMBL" id="UGKT01000001">
    <property type="protein sequence ID" value="STT01037.1"/>
    <property type="molecule type" value="Genomic_DNA"/>
</dbReference>
<proteinExistence type="predicted"/>
<organism evidence="2 3">
    <name type="scientific">Klebsiella pneumoniae</name>
    <dbReference type="NCBI Taxonomy" id="573"/>
    <lineage>
        <taxon>Bacteria</taxon>
        <taxon>Pseudomonadati</taxon>
        <taxon>Pseudomonadota</taxon>
        <taxon>Gammaproteobacteria</taxon>
        <taxon>Enterobacterales</taxon>
        <taxon>Enterobacteriaceae</taxon>
        <taxon>Klebsiella/Raoultella group</taxon>
        <taxon>Klebsiella</taxon>
        <taxon>Klebsiella pneumoniae complex</taxon>
    </lineage>
</organism>
<dbReference type="Proteomes" id="UP000255518">
    <property type="component" value="Unassembled WGS sequence"/>
</dbReference>
<gene>
    <name evidence="2" type="ORF">NCTC13443_01339</name>
</gene>
<evidence type="ECO:0000256" key="1">
    <source>
        <dbReference type="SAM" id="Phobius"/>
    </source>
</evidence>
<accession>A0A377USR8</accession>
<keyword evidence="1" id="KW-0812">Transmembrane</keyword>
<name>A0A377USR8_KLEPN</name>
<feature type="transmembrane region" description="Helical" evidence="1">
    <location>
        <begin position="20"/>
        <end position="41"/>
    </location>
</feature>
<sequence>MLSQQQQRNRQQIVEFLHSLLLIEAFVLGVRVLLFECISHFDNED</sequence>
<evidence type="ECO:0000313" key="3">
    <source>
        <dbReference type="Proteomes" id="UP000255518"/>
    </source>
</evidence>
<keyword evidence="1" id="KW-1133">Transmembrane helix</keyword>
<keyword evidence="1" id="KW-0472">Membrane</keyword>
<reference evidence="2 3" key="1">
    <citation type="submission" date="2018-06" db="EMBL/GenBank/DDBJ databases">
        <authorList>
            <consortium name="Pathogen Informatics"/>
            <person name="Doyle S."/>
        </authorList>
    </citation>
    <scope>NUCLEOTIDE SEQUENCE [LARGE SCALE GENOMIC DNA]</scope>
    <source>
        <strain evidence="2 3">NCTC13443</strain>
    </source>
</reference>
<dbReference type="AlphaFoldDB" id="A0A377USR8"/>
<protein>
    <submittedName>
        <fullName evidence="2">Uncharacterized protein</fullName>
    </submittedName>
</protein>